<sequence>MAPPPLLLAPARLRGGTNYLSQSVRAQSSTIALASPTGVSVLRLAPSGLPHQQITHVEAHSADDPLTALALCPGAPELLATAHLTEQFVRVWTLSFSAAPSTFLRLDVSKAVCRQLVWHPTRRVLAAVTPARVMLLDCSKLVASPDAPPPLPVPLPGAQGRSLRTACWSGDCAGGTLAAASEEEVFVFRWPAPGTWSRFATLRIPLAGRRACAIAASADVLLLSLAPPIVIGTSSASAPPLPLVTPRAAELLPLAPPPEEAAASAAPPLDLRGRLGAAAAPATDGVVARLVAEVAAGGSSAAAAAAACEAAAAPPAGGELIACTVESLARAKAGGEAPDILSVGSAAAVALPRPDMLGASRLWLDEMALDDRRRWAKGLVAVGCSLSGHLCLFSIGHQPEAAGGRVVLLSCVRRLELSDGMKTVGLTFDSSARLLVLGGKRKHAPVLFSSLAAEQELSLSVFDKPDPAVETLPTAEGHSSPDAPPPPTPTAATSCEGGGSEEPALSPSLQAAPNEAQRRSCDERTGDRDALQVSRQLVMLQAHLDERFDRIEQLITSMDVRLAKLERQATA</sequence>
<protein>
    <recommendedName>
        <fullName evidence="4">WD repeat and coiled-coil-containing protein</fullName>
    </recommendedName>
</protein>
<dbReference type="SUPFAM" id="SSF82171">
    <property type="entry name" value="DPP6 N-terminal domain-like"/>
    <property type="match status" value="1"/>
</dbReference>
<comment type="caution">
    <text evidence="2">The sequence shown here is derived from an EMBL/GenBank/DDBJ whole genome shotgun (WGS) entry which is preliminary data.</text>
</comment>
<dbReference type="AlphaFoldDB" id="A0AB34JXE5"/>
<evidence type="ECO:0000256" key="1">
    <source>
        <dbReference type="SAM" id="MobiDB-lite"/>
    </source>
</evidence>
<dbReference type="EMBL" id="JBGBPQ010000003">
    <property type="protein sequence ID" value="KAL1526626.1"/>
    <property type="molecule type" value="Genomic_DNA"/>
</dbReference>
<reference evidence="2 3" key="1">
    <citation type="journal article" date="2024" name="Science">
        <title>Giant polyketide synthase enzymes in the biosynthesis of giant marine polyether toxins.</title>
        <authorList>
            <person name="Fallon T.R."/>
            <person name="Shende V.V."/>
            <person name="Wierzbicki I.H."/>
            <person name="Pendleton A.L."/>
            <person name="Watervoot N.F."/>
            <person name="Auber R.P."/>
            <person name="Gonzalez D.J."/>
            <person name="Wisecaver J.H."/>
            <person name="Moore B.S."/>
        </authorList>
    </citation>
    <scope>NUCLEOTIDE SEQUENCE [LARGE SCALE GENOMIC DNA]</scope>
    <source>
        <strain evidence="2 3">12B1</strain>
    </source>
</reference>
<keyword evidence="3" id="KW-1185">Reference proteome</keyword>
<evidence type="ECO:0000313" key="2">
    <source>
        <dbReference type="EMBL" id="KAL1526626.1"/>
    </source>
</evidence>
<proteinExistence type="predicted"/>
<feature type="region of interest" description="Disordered" evidence="1">
    <location>
        <begin position="468"/>
        <end position="528"/>
    </location>
</feature>
<evidence type="ECO:0000313" key="3">
    <source>
        <dbReference type="Proteomes" id="UP001515480"/>
    </source>
</evidence>
<feature type="compositionally biased region" description="Basic and acidic residues" evidence="1">
    <location>
        <begin position="516"/>
        <end position="528"/>
    </location>
</feature>
<name>A0AB34JXE5_PRYPA</name>
<evidence type="ECO:0008006" key="4">
    <source>
        <dbReference type="Google" id="ProtNLM"/>
    </source>
</evidence>
<gene>
    <name evidence="2" type="ORF">AB1Y20_015330</name>
</gene>
<organism evidence="2 3">
    <name type="scientific">Prymnesium parvum</name>
    <name type="common">Toxic golden alga</name>
    <dbReference type="NCBI Taxonomy" id="97485"/>
    <lineage>
        <taxon>Eukaryota</taxon>
        <taxon>Haptista</taxon>
        <taxon>Haptophyta</taxon>
        <taxon>Prymnesiophyceae</taxon>
        <taxon>Prymnesiales</taxon>
        <taxon>Prymnesiaceae</taxon>
        <taxon>Prymnesium</taxon>
    </lineage>
</organism>
<dbReference type="Proteomes" id="UP001515480">
    <property type="component" value="Unassembled WGS sequence"/>
</dbReference>
<accession>A0AB34JXE5</accession>